<evidence type="ECO:0000313" key="2">
    <source>
        <dbReference type="Proteomes" id="UP000299102"/>
    </source>
</evidence>
<keyword evidence="2" id="KW-1185">Reference proteome</keyword>
<sequence>MRFRKPVATSSAAIWSDRKKRTGYYGFESRFAQANRPMRCELKPNETARFEPPIPEVVIVPVTTANQQSLTRAGPACFKAQDEAAQQCVDKSDTIAIKDNKLLLSAILS</sequence>
<evidence type="ECO:0000313" key="1">
    <source>
        <dbReference type="EMBL" id="GBP53504.1"/>
    </source>
</evidence>
<organism evidence="1 2">
    <name type="scientific">Eumeta variegata</name>
    <name type="common">Bagworm moth</name>
    <name type="synonym">Eumeta japonica</name>
    <dbReference type="NCBI Taxonomy" id="151549"/>
    <lineage>
        <taxon>Eukaryota</taxon>
        <taxon>Metazoa</taxon>
        <taxon>Ecdysozoa</taxon>
        <taxon>Arthropoda</taxon>
        <taxon>Hexapoda</taxon>
        <taxon>Insecta</taxon>
        <taxon>Pterygota</taxon>
        <taxon>Neoptera</taxon>
        <taxon>Endopterygota</taxon>
        <taxon>Lepidoptera</taxon>
        <taxon>Glossata</taxon>
        <taxon>Ditrysia</taxon>
        <taxon>Tineoidea</taxon>
        <taxon>Psychidae</taxon>
        <taxon>Oiketicinae</taxon>
        <taxon>Eumeta</taxon>
    </lineage>
</organism>
<name>A0A4C1WTZ0_EUMVA</name>
<dbReference type="EMBL" id="BGZK01000626">
    <property type="protein sequence ID" value="GBP53504.1"/>
    <property type="molecule type" value="Genomic_DNA"/>
</dbReference>
<accession>A0A4C1WTZ0</accession>
<reference evidence="1 2" key="1">
    <citation type="journal article" date="2019" name="Commun. Biol.">
        <title>The bagworm genome reveals a unique fibroin gene that provides high tensile strength.</title>
        <authorList>
            <person name="Kono N."/>
            <person name="Nakamura H."/>
            <person name="Ohtoshi R."/>
            <person name="Tomita M."/>
            <person name="Numata K."/>
            <person name="Arakawa K."/>
        </authorList>
    </citation>
    <scope>NUCLEOTIDE SEQUENCE [LARGE SCALE GENOMIC DNA]</scope>
</reference>
<proteinExistence type="predicted"/>
<dbReference type="Proteomes" id="UP000299102">
    <property type="component" value="Unassembled WGS sequence"/>
</dbReference>
<gene>
    <name evidence="1" type="ORF">EVAR_49692_1</name>
</gene>
<dbReference type="AlphaFoldDB" id="A0A4C1WTZ0"/>
<comment type="caution">
    <text evidence="1">The sequence shown here is derived from an EMBL/GenBank/DDBJ whole genome shotgun (WGS) entry which is preliminary data.</text>
</comment>
<protein>
    <submittedName>
        <fullName evidence="1">Uncharacterized protein</fullName>
    </submittedName>
</protein>